<dbReference type="GO" id="GO:0004519">
    <property type="term" value="F:endonuclease activity"/>
    <property type="evidence" value="ECO:0007669"/>
    <property type="project" value="InterPro"/>
</dbReference>
<gene>
    <name evidence="5" type="ORF">COS30_01345</name>
</gene>
<evidence type="ECO:0000256" key="1">
    <source>
        <dbReference type="ARBA" id="ARBA00022603"/>
    </source>
</evidence>
<dbReference type="InterPro" id="IPR007560">
    <property type="entry name" value="Restrct_endonuc_IV_Mrr"/>
</dbReference>
<dbReference type="SUPFAM" id="SSF53335">
    <property type="entry name" value="S-adenosyl-L-methionine-dependent methyltransferases"/>
    <property type="match status" value="1"/>
</dbReference>
<dbReference type="Gene3D" id="3.40.1350.10">
    <property type="match status" value="1"/>
</dbReference>
<organism evidence="5 6">
    <name type="scientific">Candidatus Portnoybacteria bacterium CG02_land_8_20_14_3_00_45_8</name>
    <dbReference type="NCBI Taxonomy" id="1974807"/>
    <lineage>
        <taxon>Bacteria</taxon>
        <taxon>Candidatus Portnoyibacteriota</taxon>
    </lineage>
</organism>
<dbReference type="Pfam" id="PF04471">
    <property type="entry name" value="Mrr_cat"/>
    <property type="match status" value="1"/>
</dbReference>
<dbReference type="InterPro" id="IPR029063">
    <property type="entry name" value="SAM-dependent_MTases_sf"/>
</dbReference>
<proteinExistence type="predicted"/>
<dbReference type="Pfam" id="PF01555">
    <property type="entry name" value="N6_N4_Mtase"/>
    <property type="match status" value="1"/>
</dbReference>
<dbReference type="GO" id="GO:0008170">
    <property type="term" value="F:N-methyltransferase activity"/>
    <property type="evidence" value="ECO:0007669"/>
    <property type="project" value="InterPro"/>
</dbReference>
<sequence>MILDPFCGCGTTVAVAEKLRRKWVGIDITTLAINLIKHRLKDQFSLGFKQIFVDGLPTDLTGAKELFKKDPFEFEYWALDLINAMPAKSKTKENMRGADKGVDGVITFHKNILNGNGNGASNGNGKWEYGKAIVQIKGGGVQRNHIATLKGDLEREKADAGIFITL</sequence>
<dbReference type="GO" id="GO:0009307">
    <property type="term" value="P:DNA restriction-modification system"/>
    <property type="evidence" value="ECO:0007669"/>
    <property type="project" value="InterPro"/>
</dbReference>
<dbReference type="Gene3D" id="3.40.50.150">
    <property type="entry name" value="Vaccinia Virus protein VP39"/>
    <property type="match status" value="1"/>
</dbReference>
<evidence type="ECO:0000259" key="4">
    <source>
        <dbReference type="Pfam" id="PF04471"/>
    </source>
</evidence>
<dbReference type="Proteomes" id="UP000229247">
    <property type="component" value="Unassembled WGS sequence"/>
</dbReference>
<keyword evidence="1 5" id="KW-0489">Methyltransferase</keyword>
<reference evidence="6" key="1">
    <citation type="submission" date="2017-09" db="EMBL/GenBank/DDBJ databases">
        <title>Depth-based differentiation of microbial function through sediment-hosted aquifers and enrichment of novel symbionts in the deep terrestrial subsurface.</title>
        <authorList>
            <person name="Probst A.J."/>
            <person name="Ladd B."/>
            <person name="Jarett J.K."/>
            <person name="Geller-Mcgrath D.E."/>
            <person name="Sieber C.M.K."/>
            <person name="Emerson J.B."/>
            <person name="Anantharaman K."/>
            <person name="Thomas B.C."/>
            <person name="Malmstrom R."/>
            <person name="Stieglmeier M."/>
            <person name="Klingl A."/>
            <person name="Woyke T."/>
            <person name="Ryan C.M."/>
            <person name="Banfield J.F."/>
        </authorList>
    </citation>
    <scope>NUCLEOTIDE SEQUENCE [LARGE SCALE GENOMIC DNA]</scope>
</reference>
<protein>
    <submittedName>
        <fullName evidence="5">Site-specific DNA-methyltransferase</fullName>
    </submittedName>
</protein>
<dbReference type="InterPro" id="IPR011856">
    <property type="entry name" value="tRNA_endonuc-like_dom_sf"/>
</dbReference>
<keyword evidence="2 5" id="KW-0808">Transferase</keyword>
<dbReference type="AlphaFoldDB" id="A0A2M7D6B0"/>
<evidence type="ECO:0000259" key="3">
    <source>
        <dbReference type="Pfam" id="PF01555"/>
    </source>
</evidence>
<feature type="domain" description="DNA methylase N-4/N-6" evidence="3">
    <location>
        <begin position="2"/>
        <end position="36"/>
    </location>
</feature>
<evidence type="ECO:0000313" key="5">
    <source>
        <dbReference type="EMBL" id="PIV38578.1"/>
    </source>
</evidence>
<comment type="caution">
    <text evidence="5">The sequence shown here is derived from an EMBL/GenBank/DDBJ whole genome shotgun (WGS) entry which is preliminary data.</text>
</comment>
<accession>A0A2M7D6B0</accession>
<name>A0A2M7D6B0_9BACT</name>
<feature type="domain" description="Restriction endonuclease type IV Mrr" evidence="4">
    <location>
        <begin position="70"/>
        <end position="165"/>
    </location>
</feature>
<dbReference type="InterPro" id="IPR002941">
    <property type="entry name" value="DNA_methylase_N4/N6"/>
</dbReference>
<evidence type="ECO:0000256" key="2">
    <source>
        <dbReference type="ARBA" id="ARBA00022679"/>
    </source>
</evidence>
<feature type="non-terminal residue" evidence="5">
    <location>
        <position position="166"/>
    </location>
</feature>
<dbReference type="GO" id="GO:0032259">
    <property type="term" value="P:methylation"/>
    <property type="evidence" value="ECO:0007669"/>
    <property type="project" value="UniProtKB-KW"/>
</dbReference>
<dbReference type="GO" id="GO:0003677">
    <property type="term" value="F:DNA binding"/>
    <property type="evidence" value="ECO:0007669"/>
    <property type="project" value="InterPro"/>
</dbReference>
<dbReference type="EMBL" id="PEUE01000033">
    <property type="protein sequence ID" value="PIV38578.1"/>
    <property type="molecule type" value="Genomic_DNA"/>
</dbReference>
<evidence type="ECO:0000313" key="6">
    <source>
        <dbReference type="Proteomes" id="UP000229247"/>
    </source>
</evidence>